<comment type="caution">
    <text evidence="3">The sequence shown here is derived from an EMBL/GenBank/DDBJ whole genome shotgun (WGS) entry which is preliminary data.</text>
</comment>
<dbReference type="PROSITE" id="PS51257">
    <property type="entry name" value="PROKAR_LIPOPROTEIN"/>
    <property type="match status" value="1"/>
</dbReference>
<evidence type="ECO:0000313" key="3">
    <source>
        <dbReference type="EMBL" id="MBT0770628.1"/>
    </source>
</evidence>
<protein>
    <submittedName>
        <fullName evidence="3">DUF305 domain-containing protein</fullName>
    </submittedName>
</protein>
<evidence type="ECO:0000313" key="4">
    <source>
        <dbReference type="Proteomes" id="UP001197247"/>
    </source>
</evidence>
<dbReference type="Gene3D" id="1.20.1260.10">
    <property type="match status" value="1"/>
</dbReference>
<keyword evidence="4" id="KW-1185">Reference proteome</keyword>
<dbReference type="Pfam" id="PF03713">
    <property type="entry name" value="DUF305"/>
    <property type="match status" value="1"/>
</dbReference>
<feature type="domain" description="DUF305" evidence="2">
    <location>
        <begin position="83"/>
        <end position="229"/>
    </location>
</feature>
<dbReference type="InterPro" id="IPR005183">
    <property type="entry name" value="DUF305_CopM-like"/>
</dbReference>
<accession>A0ABS5THR1</accession>
<reference evidence="3 4" key="1">
    <citation type="submission" date="2021-05" db="EMBL/GenBank/DDBJ databases">
        <title>Kineosporia and Streptomyces sp. nov. two new marine actinobacteria isolated from Coral.</title>
        <authorList>
            <person name="Buangrab K."/>
            <person name="Sutthacheep M."/>
            <person name="Yeemin T."/>
            <person name="Harunari E."/>
            <person name="Igarashi Y."/>
            <person name="Kanchanasin P."/>
            <person name="Tanasupawat S."/>
            <person name="Phongsopitanun W."/>
        </authorList>
    </citation>
    <scope>NUCLEOTIDE SEQUENCE [LARGE SCALE GENOMIC DNA]</scope>
    <source>
        <strain evidence="3 4">J2-2</strain>
    </source>
</reference>
<organism evidence="3 4">
    <name type="scientific">Kineosporia corallincola</name>
    <dbReference type="NCBI Taxonomy" id="2835133"/>
    <lineage>
        <taxon>Bacteria</taxon>
        <taxon>Bacillati</taxon>
        <taxon>Actinomycetota</taxon>
        <taxon>Actinomycetes</taxon>
        <taxon>Kineosporiales</taxon>
        <taxon>Kineosporiaceae</taxon>
        <taxon>Kineosporia</taxon>
    </lineage>
</organism>
<evidence type="ECO:0000259" key="2">
    <source>
        <dbReference type="Pfam" id="PF03713"/>
    </source>
</evidence>
<sequence length="232" mass="23591">MASGVSRALSVIRLAATVLAAVTVLLLAGCGALDGITITTSSASSGHEGHAASDGDPATASASASSSVSSSGAGDDTGHNDADVMFLQMMIAREVETAKVTGRAGDGDLSGRADALVAAISSTEDDERAEMTGWLKAWGESVTASGDADLHAEHGGVSTLTKADLAELDEADGDAFATTYLNLLIAQQSNAVEIAQYATENARNSEVLDLAERIEKSRSAQVQQMLGMLSDS</sequence>
<name>A0ABS5THR1_9ACTN</name>
<feature type="compositionally biased region" description="Low complexity" evidence="1">
    <location>
        <begin position="54"/>
        <end position="74"/>
    </location>
</feature>
<gene>
    <name evidence="3" type="ORF">KIH74_16920</name>
</gene>
<dbReference type="PANTHER" id="PTHR36933:SF1">
    <property type="entry name" value="SLL0788 PROTEIN"/>
    <property type="match status" value="1"/>
</dbReference>
<dbReference type="RefSeq" id="WP_214156913.1">
    <property type="nucleotide sequence ID" value="NZ_JAHBAY010000006.1"/>
</dbReference>
<dbReference type="PANTHER" id="PTHR36933">
    <property type="entry name" value="SLL0788 PROTEIN"/>
    <property type="match status" value="1"/>
</dbReference>
<proteinExistence type="predicted"/>
<feature type="region of interest" description="Disordered" evidence="1">
    <location>
        <begin position="43"/>
        <end position="77"/>
    </location>
</feature>
<evidence type="ECO:0000256" key="1">
    <source>
        <dbReference type="SAM" id="MobiDB-lite"/>
    </source>
</evidence>
<dbReference type="Proteomes" id="UP001197247">
    <property type="component" value="Unassembled WGS sequence"/>
</dbReference>
<dbReference type="EMBL" id="JAHBAY010000006">
    <property type="protein sequence ID" value="MBT0770628.1"/>
    <property type="molecule type" value="Genomic_DNA"/>
</dbReference>
<dbReference type="InterPro" id="IPR012347">
    <property type="entry name" value="Ferritin-like"/>
</dbReference>